<dbReference type="PANTHER" id="PTHR24096">
    <property type="entry name" value="LONG-CHAIN-FATTY-ACID--COA LIGASE"/>
    <property type="match status" value="1"/>
</dbReference>
<evidence type="ECO:0000259" key="5">
    <source>
        <dbReference type="Pfam" id="PF00501"/>
    </source>
</evidence>
<organism evidence="7">
    <name type="scientific">Hirondellea gigas</name>
    <dbReference type="NCBI Taxonomy" id="1518452"/>
    <lineage>
        <taxon>Eukaryota</taxon>
        <taxon>Metazoa</taxon>
        <taxon>Ecdysozoa</taxon>
        <taxon>Arthropoda</taxon>
        <taxon>Crustacea</taxon>
        <taxon>Multicrustacea</taxon>
        <taxon>Malacostraca</taxon>
        <taxon>Eumalacostraca</taxon>
        <taxon>Peracarida</taxon>
        <taxon>Amphipoda</taxon>
        <taxon>Amphilochidea</taxon>
        <taxon>Lysianassida</taxon>
        <taxon>Lysianassidira</taxon>
        <taxon>Lysianassoidea</taxon>
        <taxon>Lysianassidae</taxon>
        <taxon>Hirondellea</taxon>
    </lineage>
</organism>
<comment type="subcellular location">
    <subcellularLocation>
        <location evidence="1">Peroxisome</location>
    </subcellularLocation>
</comment>
<evidence type="ECO:0000313" key="8">
    <source>
        <dbReference type="EMBL" id="LAC21129.1"/>
    </source>
</evidence>
<evidence type="ECO:0000256" key="1">
    <source>
        <dbReference type="ARBA" id="ARBA00004275"/>
    </source>
</evidence>
<dbReference type="GO" id="GO:0005777">
    <property type="term" value="C:peroxisome"/>
    <property type="evidence" value="ECO:0007669"/>
    <property type="project" value="UniProtKB-SubCell"/>
</dbReference>
<evidence type="ECO:0000256" key="4">
    <source>
        <dbReference type="ARBA" id="ARBA00023140"/>
    </source>
</evidence>
<dbReference type="PANTHER" id="PTHR24096:SF149">
    <property type="entry name" value="AMP-BINDING DOMAIN-CONTAINING PROTEIN-RELATED"/>
    <property type="match status" value="1"/>
</dbReference>
<dbReference type="Pfam" id="PF13193">
    <property type="entry name" value="AMP-binding_C"/>
    <property type="match status" value="1"/>
</dbReference>
<dbReference type="GO" id="GO:0016405">
    <property type="term" value="F:CoA-ligase activity"/>
    <property type="evidence" value="ECO:0007669"/>
    <property type="project" value="TreeGrafter"/>
</dbReference>
<keyword evidence="3 7" id="KW-0436">Ligase</keyword>
<accession>A0A2P2HZM9</accession>
<keyword evidence="4" id="KW-0576">Peroxisome</keyword>
<dbReference type="InterPro" id="IPR000873">
    <property type="entry name" value="AMP-dep_synth/lig_dom"/>
</dbReference>
<dbReference type="AlphaFoldDB" id="A0A2P2HZM9"/>
<proteinExistence type="evidence at transcript level"/>
<dbReference type="InterPro" id="IPR042099">
    <property type="entry name" value="ANL_N_sf"/>
</dbReference>
<feature type="domain" description="AMP-binding enzyme C-terminal" evidence="6">
    <location>
        <begin position="448"/>
        <end position="529"/>
    </location>
</feature>
<dbReference type="InterPro" id="IPR045851">
    <property type="entry name" value="AMP-bd_C_sf"/>
</dbReference>
<dbReference type="InterPro" id="IPR025110">
    <property type="entry name" value="AMP-bd_C"/>
</dbReference>
<name>A0A2P2HZM9_9CRUS</name>
<dbReference type="Gene3D" id="3.30.300.30">
    <property type="match status" value="1"/>
</dbReference>
<dbReference type="SUPFAM" id="SSF56801">
    <property type="entry name" value="Acetyl-CoA synthetase-like"/>
    <property type="match status" value="1"/>
</dbReference>
<protein>
    <submittedName>
        <fullName evidence="7">4-coumarate--CoA ligase-like 1</fullName>
    </submittedName>
</protein>
<dbReference type="Gene3D" id="3.40.50.12780">
    <property type="entry name" value="N-terminal domain of ligase-like"/>
    <property type="match status" value="1"/>
</dbReference>
<sequence length="545" mass="59004">MMAGIYQGPAPPLSAPKGNCIDYVFAEASQWADKPALVCGYKNTVITYAELQQQIGRWNSWLTQHCEGIASCQAVVAILSRPSVECVVVALGTMAAGATFISLFSTFNPSELARQMDVSGTSLVAVSEKSEPKLREAFQVMGKTLPVVIIGSSDKPVVGRFQDIVEDQSIPSKQAVKLTGEEIAIMAYTSGSTGLPKCVTHSHNSVSLNTAVETHPLYCDTNTSTGGEQSRVLMGRDPNTPYPFFCAVIPCLKMGNCLVVKEVKETLLLEEMVRHKINHLYVVPPTFQTLLKIPNERPEILLHLTKLHVAGAPLHDSVAQAVLETMPTVKLQRGYGMSEILTAALDPIGGGKHGYTGQLVPNAQAKVLDMKTGELLPPLKNGFLHIKIPCTMVGYLNNPEATAEILAPDGWLNTGDIGHVDEDGYVFIGGRAKETIKIKNAVAVSPTELENGILEHPGVREVSVVGVLQPLVGLDSIYAFIVKRKLSEGASVEATEENIKELVKQKFSEGKYLTGVVFLQTMPRNSSGKVDRVKLKEQGRVLEQH</sequence>
<dbReference type="InterPro" id="IPR020845">
    <property type="entry name" value="AMP-binding_CS"/>
</dbReference>
<dbReference type="EMBL" id="IACT01001807">
    <property type="protein sequence ID" value="LAC21129.1"/>
    <property type="molecule type" value="mRNA"/>
</dbReference>
<evidence type="ECO:0000313" key="7">
    <source>
        <dbReference type="EMBL" id="LAB67234.1"/>
    </source>
</evidence>
<evidence type="ECO:0000256" key="3">
    <source>
        <dbReference type="ARBA" id="ARBA00022598"/>
    </source>
</evidence>
<comment type="similarity">
    <text evidence="2">Belongs to the ATP-dependent AMP-binding enzyme family.</text>
</comment>
<feature type="domain" description="AMP-dependent synthetase/ligase" evidence="5">
    <location>
        <begin position="26"/>
        <end position="396"/>
    </location>
</feature>
<evidence type="ECO:0000259" key="6">
    <source>
        <dbReference type="Pfam" id="PF13193"/>
    </source>
</evidence>
<dbReference type="PROSITE" id="PS00455">
    <property type="entry name" value="AMP_BINDING"/>
    <property type="match status" value="1"/>
</dbReference>
<reference evidence="7" key="2">
    <citation type="journal article" date="2018" name="Biosci. Biotechnol. Biochem.">
        <title>Polysaccharide hydrolase of the hadal zone amphipods Hirondellea gigas.</title>
        <authorList>
            <person name="Kobayashi H."/>
            <person name="Nagahama T."/>
            <person name="Arai W."/>
            <person name="Sasagawa Y."/>
            <person name="Umeda M."/>
            <person name="Hayashi T."/>
            <person name="Nikaido I."/>
            <person name="Watanabe H."/>
            <person name="Oguri K."/>
            <person name="Kitazato H."/>
            <person name="Fujioka K."/>
            <person name="Kido Y."/>
            <person name="Takami H."/>
        </authorList>
    </citation>
    <scope>NUCLEOTIDE SEQUENCE</scope>
    <source>
        <tissue evidence="7">Whole body</tissue>
    </source>
</reference>
<evidence type="ECO:0000256" key="2">
    <source>
        <dbReference type="ARBA" id="ARBA00006432"/>
    </source>
</evidence>
<dbReference type="EMBL" id="IACF01001541">
    <property type="protein sequence ID" value="LAB67234.1"/>
    <property type="molecule type" value="mRNA"/>
</dbReference>
<reference evidence="8" key="1">
    <citation type="submission" date="2017-11" db="EMBL/GenBank/DDBJ databases">
        <title>The sensing device of the deep-sea amphipod.</title>
        <authorList>
            <person name="Kobayashi H."/>
            <person name="Nagahama T."/>
            <person name="Arai W."/>
            <person name="Sasagawa Y."/>
            <person name="Umeda M."/>
            <person name="Hayashi T."/>
            <person name="Nikaido I."/>
            <person name="Watanabe H."/>
            <person name="Oguri K."/>
            <person name="Kitazato H."/>
            <person name="Fujioka K."/>
            <person name="Kido Y."/>
            <person name="Takami H."/>
        </authorList>
    </citation>
    <scope>NUCLEOTIDE SEQUENCE</scope>
    <source>
        <tissue evidence="8">Whole body</tissue>
    </source>
</reference>
<dbReference type="Pfam" id="PF00501">
    <property type="entry name" value="AMP-binding"/>
    <property type="match status" value="1"/>
</dbReference>